<protein>
    <recommendedName>
        <fullName evidence="1">DUF4136 domain-containing protein</fullName>
    </recommendedName>
</protein>
<dbReference type="EMBL" id="UOFH01000182">
    <property type="protein sequence ID" value="VAW61459.1"/>
    <property type="molecule type" value="Genomic_DNA"/>
</dbReference>
<dbReference type="Gene3D" id="3.30.160.670">
    <property type="match status" value="1"/>
</dbReference>
<accession>A0A3B0XIG5</accession>
<dbReference type="PROSITE" id="PS51257">
    <property type="entry name" value="PROKAR_LIPOPROTEIN"/>
    <property type="match status" value="1"/>
</dbReference>
<organism evidence="2">
    <name type="scientific">hydrothermal vent metagenome</name>
    <dbReference type="NCBI Taxonomy" id="652676"/>
    <lineage>
        <taxon>unclassified sequences</taxon>
        <taxon>metagenomes</taxon>
        <taxon>ecological metagenomes</taxon>
    </lineage>
</organism>
<reference evidence="2" key="1">
    <citation type="submission" date="2018-06" db="EMBL/GenBank/DDBJ databases">
        <authorList>
            <person name="Zhirakovskaya E."/>
        </authorList>
    </citation>
    <scope>NUCLEOTIDE SEQUENCE</scope>
</reference>
<evidence type="ECO:0000313" key="2">
    <source>
        <dbReference type="EMBL" id="VAW61459.1"/>
    </source>
</evidence>
<dbReference type="AlphaFoldDB" id="A0A3B0XIG5"/>
<evidence type="ECO:0000259" key="1">
    <source>
        <dbReference type="Pfam" id="PF13590"/>
    </source>
</evidence>
<gene>
    <name evidence="2" type="ORF">MNBD_GAMMA08-1744</name>
</gene>
<sequence length="179" mass="19372">MKSLITLLSLFFLLTLSACSMMGTSASTSDITFKTDVDPKANFKGYKTYAWIGSASILNDPDNQWKAPGFDSNAEIKFLIDKNLRDKNMSEAVQNPDTLIGYALGINMTNLDYKENTDKTFKTLEAAPKGALVIIMVDAKTGVVIWASAAKADIQGNTGEAAKSRLAFAVKSMLSSLPK</sequence>
<dbReference type="InterPro" id="IPR025411">
    <property type="entry name" value="DUF4136"/>
</dbReference>
<feature type="domain" description="DUF4136" evidence="1">
    <location>
        <begin position="34"/>
        <end position="178"/>
    </location>
</feature>
<dbReference type="Pfam" id="PF13590">
    <property type="entry name" value="DUF4136"/>
    <property type="match status" value="1"/>
</dbReference>
<name>A0A3B0XIG5_9ZZZZ</name>
<proteinExistence type="predicted"/>